<protein>
    <submittedName>
        <fullName evidence="6">Low molecular weight protein arginine phosphatase</fullName>
    </submittedName>
</protein>
<dbReference type="PANTHER" id="PTHR11717:SF31">
    <property type="entry name" value="LOW MOLECULAR WEIGHT PROTEIN-TYROSINE-PHOSPHATASE ETP-RELATED"/>
    <property type="match status" value="1"/>
</dbReference>
<dbReference type="SMART" id="SM00226">
    <property type="entry name" value="LMWPc"/>
    <property type="match status" value="1"/>
</dbReference>
<dbReference type="RefSeq" id="WP_113034189.1">
    <property type="nucleotide sequence ID" value="NZ_QMFB01000019.1"/>
</dbReference>
<dbReference type="Pfam" id="PF01451">
    <property type="entry name" value="LMWPc"/>
    <property type="match status" value="1"/>
</dbReference>
<keyword evidence="7" id="KW-1185">Reference proteome</keyword>
<gene>
    <name evidence="6" type="ORF">DQG23_27240</name>
</gene>
<evidence type="ECO:0000313" key="6">
    <source>
        <dbReference type="EMBL" id="RAV17338.1"/>
    </source>
</evidence>
<keyword evidence="2" id="KW-0378">Hydrolase</keyword>
<comment type="caution">
    <text evidence="6">The sequence shown here is derived from an EMBL/GenBank/DDBJ whole genome shotgun (WGS) entry which is preliminary data.</text>
</comment>
<feature type="domain" description="Phosphotyrosine protein phosphatase I" evidence="5">
    <location>
        <begin position="3"/>
        <end position="189"/>
    </location>
</feature>
<organism evidence="6 7">
    <name type="scientific">Paenibacillus contaminans</name>
    <dbReference type="NCBI Taxonomy" id="450362"/>
    <lineage>
        <taxon>Bacteria</taxon>
        <taxon>Bacillati</taxon>
        <taxon>Bacillota</taxon>
        <taxon>Bacilli</taxon>
        <taxon>Bacillales</taxon>
        <taxon>Paenibacillaceae</taxon>
        <taxon>Paenibacillus</taxon>
    </lineage>
</organism>
<dbReference type="AlphaFoldDB" id="A0A329MCC3"/>
<sequence>MAHRILFVCTGNTCRSPLAEGLLSLLAEQQGLSVEVKSAGVAAIEGCSMSAHSASILREKGYKGSITSKPLDGNLVGWADLILTMTVNHKRAVIQQFPDSVDKTYALKEYAENDSHILEAVREHEALSAELQLKQALGRQIGTSERARLLELVDRLPDYDIADPFGGSRSSYEISAAEIERSLRKLLDRLSSQG</sequence>
<dbReference type="OrthoDB" id="9784339at2"/>
<dbReference type="InterPro" id="IPR023485">
    <property type="entry name" value="Ptyr_pPase"/>
</dbReference>
<dbReference type="InterPro" id="IPR017867">
    <property type="entry name" value="Tyr_phospatase_low_mol_wt"/>
</dbReference>
<evidence type="ECO:0000259" key="5">
    <source>
        <dbReference type="SMART" id="SM00226"/>
    </source>
</evidence>
<dbReference type="EMBL" id="QMFB01000019">
    <property type="protein sequence ID" value="RAV17338.1"/>
    <property type="molecule type" value="Genomic_DNA"/>
</dbReference>
<dbReference type="InterPro" id="IPR050438">
    <property type="entry name" value="LMW_PTPase"/>
</dbReference>
<dbReference type="PRINTS" id="PR00719">
    <property type="entry name" value="LMWPTPASE"/>
</dbReference>
<dbReference type="PANTHER" id="PTHR11717">
    <property type="entry name" value="LOW MOLECULAR WEIGHT PROTEIN TYROSINE PHOSPHATASE"/>
    <property type="match status" value="1"/>
</dbReference>
<dbReference type="Proteomes" id="UP000250369">
    <property type="component" value="Unassembled WGS sequence"/>
</dbReference>
<evidence type="ECO:0000256" key="4">
    <source>
        <dbReference type="PIRSR" id="PIRSR617867-1"/>
    </source>
</evidence>
<evidence type="ECO:0000256" key="3">
    <source>
        <dbReference type="ARBA" id="ARBA00022912"/>
    </source>
</evidence>
<dbReference type="GO" id="GO:0004725">
    <property type="term" value="F:protein tyrosine phosphatase activity"/>
    <property type="evidence" value="ECO:0007669"/>
    <property type="project" value="InterPro"/>
</dbReference>
<proteinExistence type="inferred from homology"/>
<evidence type="ECO:0000313" key="7">
    <source>
        <dbReference type="Proteomes" id="UP000250369"/>
    </source>
</evidence>
<dbReference type="Gene3D" id="3.40.50.2300">
    <property type="match status" value="1"/>
</dbReference>
<name>A0A329MCC3_9BACL</name>
<dbReference type="SUPFAM" id="SSF52788">
    <property type="entry name" value="Phosphotyrosine protein phosphatases I"/>
    <property type="match status" value="1"/>
</dbReference>
<feature type="active site" evidence="4">
    <location>
        <position position="15"/>
    </location>
</feature>
<dbReference type="CDD" id="cd16344">
    <property type="entry name" value="LMWPAP"/>
    <property type="match status" value="1"/>
</dbReference>
<feature type="active site" description="Nucleophile" evidence="4">
    <location>
        <position position="9"/>
    </location>
</feature>
<evidence type="ECO:0000256" key="2">
    <source>
        <dbReference type="ARBA" id="ARBA00022801"/>
    </source>
</evidence>
<reference evidence="6 7" key="1">
    <citation type="journal article" date="2009" name="Int. J. Syst. Evol. Microbiol.">
        <title>Paenibacillus contaminans sp. nov., isolated from a contaminated laboratory plate.</title>
        <authorList>
            <person name="Chou J.H."/>
            <person name="Lee J.H."/>
            <person name="Lin M.C."/>
            <person name="Chang P.S."/>
            <person name="Arun A.B."/>
            <person name="Young C.C."/>
            <person name="Chen W.M."/>
        </authorList>
    </citation>
    <scope>NUCLEOTIDE SEQUENCE [LARGE SCALE GENOMIC DNA]</scope>
    <source>
        <strain evidence="6 7">CKOBP-6</strain>
    </source>
</reference>
<keyword evidence="3" id="KW-0904">Protein phosphatase</keyword>
<accession>A0A329MCC3</accession>
<dbReference type="InterPro" id="IPR036196">
    <property type="entry name" value="Ptyr_pPase_sf"/>
</dbReference>
<comment type="similarity">
    <text evidence="1">Belongs to the low molecular weight phosphotyrosine protein phosphatase family.</text>
</comment>
<evidence type="ECO:0000256" key="1">
    <source>
        <dbReference type="ARBA" id="ARBA00011063"/>
    </source>
</evidence>